<dbReference type="GO" id="GO:0008194">
    <property type="term" value="F:UDP-glycosyltransferase activity"/>
    <property type="evidence" value="ECO:0007669"/>
    <property type="project" value="InterPro"/>
</dbReference>
<evidence type="ECO:0000256" key="16">
    <source>
        <dbReference type="ARBA" id="ARBA00030821"/>
    </source>
</evidence>
<dbReference type="InterPro" id="IPR035595">
    <property type="entry name" value="UDP_glycos_trans_CS"/>
</dbReference>
<dbReference type="CDD" id="cd12232">
    <property type="entry name" value="RRM3_U2AF65"/>
    <property type="match status" value="1"/>
</dbReference>
<dbReference type="Pfam" id="PF00201">
    <property type="entry name" value="UDPGT"/>
    <property type="match status" value="1"/>
</dbReference>
<keyword evidence="15" id="KW-0539">Nucleus</keyword>
<keyword evidence="4" id="KW-0507">mRNA processing</keyword>
<dbReference type="GO" id="GO:0005634">
    <property type="term" value="C:nucleus"/>
    <property type="evidence" value="ECO:0007669"/>
    <property type="project" value="UniProtKB-SubCell"/>
</dbReference>
<evidence type="ECO:0000256" key="20">
    <source>
        <dbReference type="PROSITE-ProRule" id="PRU00176"/>
    </source>
</evidence>
<dbReference type="PROSITE" id="PS00375">
    <property type="entry name" value="UDPGT"/>
    <property type="match status" value="1"/>
</dbReference>
<dbReference type="InterPro" id="IPR036259">
    <property type="entry name" value="MFS_trans_sf"/>
</dbReference>
<dbReference type="Gene3D" id="3.30.70.330">
    <property type="match status" value="3"/>
</dbReference>
<dbReference type="NCBIfam" id="TIGR01642">
    <property type="entry name" value="U2AF_lg"/>
    <property type="match status" value="1"/>
</dbReference>
<dbReference type="SUPFAM" id="SSF53756">
    <property type="entry name" value="UDP-Glycosyltransferase/glycogen phosphorylase"/>
    <property type="match status" value="1"/>
</dbReference>
<accession>A0AAN9TI17</accession>
<dbReference type="Gene3D" id="3.40.50.2000">
    <property type="entry name" value="Glycogen Phosphorylase B"/>
    <property type="match status" value="2"/>
</dbReference>
<feature type="transmembrane region" description="Helical" evidence="21">
    <location>
        <begin position="563"/>
        <end position="585"/>
    </location>
</feature>
<keyword evidence="8" id="KW-0677">Repeat</keyword>
<dbReference type="GO" id="GO:0003723">
    <property type="term" value="F:RNA binding"/>
    <property type="evidence" value="ECO:0007669"/>
    <property type="project" value="UniProtKB-UniRule"/>
</dbReference>
<keyword evidence="13" id="KW-0325">Glycoprotein</keyword>
<gene>
    <name evidence="23" type="ORF">V9T40_011113</name>
</gene>
<dbReference type="FunFam" id="3.30.70.330:FF:000097">
    <property type="entry name" value="U2 snRNP auxiliary factor large subunit"/>
    <property type="match status" value="1"/>
</dbReference>
<dbReference type="FunFam" id="3.40.50.2000:FF:000050">
    <property type="entry name" value="UDP-glucuronosyltransferase"/>
    <property type="match status" value="1"/>
</dbReference>
<comment type="subunit">
    <text evidence="19">Forms a heterodimer with the U2AF small subunit.</text>
</comment>
<comment type="similarity">
    <text evidence="3">Belongs to the UDP-glycosyltransferase family.</text>
</comment>
<dbReference type="SUPFAM" id="SSF103473">
    <property type="entry name" value="MFS general substrate transporter"/>
    <property type="match status" value="1"/>
</dbReference>
<evidence type="ECO:0000256" key="9">
    <source>
        <dbReference type="ARBA" id="ARBA00022824"/>
    </source>
</evidence>
<evidence type="ECO:0000256" key="15">
    <source>
        <dbReference type="ARBA" id="ARBA00023242"/>
    </source>
</evidence>
<evidence type="ECO:0000256" key="11">
    <source>
        <dbReference type="ARBA" id="ARBA00022989"/>
    </source>
</evidence>
<keyword evidence="10 20" id="KW-0694">RNA-binding</keyword>
<keyword evidence="12 21" id="KW-0472">Membrane</keyword>
<evidence type="ECO:0000313" key="24">
    <source>
        <dbReference type="Proteomes" id="UP001367676"/>
    </source>
</evidence>
<evidence type="ECO:0000313" key="23">
    <source>
        <dbReference type="EMBL" id="KAK7573922.1"/>
    </source>
</evidence>
<evidence type="ECO:0000256" key="8">
    <source>
        <dbReference type="ARBA" id="ARBA00022737"/>
    </source>
</evidence>
<evidence type="ECO:0000256" key="2">
    <source>
        <dbReference type="ARBA" id="ARBA00004240"/>
    </source>
</evidence>
<evidence type="ECO:0000256" key="10">
    <source>
        <dbReference type="ARBA" id="ARBA00022884"/>
    </source>
</evidence>
<dbReference type="SMART" id="SM00360">
    <property type="entry name" value="RRM"/>
    <property type="match status" value="3"/>
</dbReference>
<evidence type="ECO:0000256" key="7">
    <source>
        <dbReference type="ARBA" id="ARBA00022692"/>
    </source>
</evidence>
<evidence type="ECO:0000256" key="19">
    <source>
        <dbReference type="ARBA" id="ARBA00064859"/>
    </source>
</evidence>
<evidence type="ECO:0000256" key="6">
    <source>
        <dbReference type="ARBA" id="ARBA00022679"/>
    </source>
</evidence>
<dbReference type="CDD" id="cd12231">
    <property type="entry name" value="RRM2_U2AF65"/>
    <property type="match status" value="1"/>
</dbReference>
<proteinExistence type="inferred from homology"/>
<comment type="function">
    <text evidence="18">Necessary for the splicing of pre-mRNA. Binds to the polypyrimidine tract of introns early during spliceosome assembly.</text>
</comment>
<dbReference type="InterPro" id="IPR012677">
    <property type="entry name" value="Nucleotide-bd_a/b_plait_sf"/>
</dbReference>
<dbReference type="FunFam" id="3.30.70.330:FF:000074">
    <property type="entry name" value="U2 snRNP auxiliary factor large subunit"/>
    <property type="match status" value="1"/>
</dbReference>
<evidence type="ECO:0000256" key="3">
    <source>
        <dbReference type="ARBA" id="ARBA00009995"/>
    </source>
</evidence>
<dbReference type="Proteomes" id="UP001367676">
    <property type="component" value="Unassembled WGS sequence"/>
</dbReference>
<dbReference type="InterPro" id="IPR035979">
    <property type="entry name" value="RBD_domain_sf"/>
</dbReference>
<comment type="caution">
    <text evidence="23">The sequence shown here is derived from an EMBL/GenBank/DDBJ whole genome shotgun (WGS) entry which is preliminary data.</text>
</comment>
<evidence type="ECO:0000256" key="17">
    <source>
        <dbReference type="ARBA" id="ARBA00046288"/>
    </source>
</evidence>
<sequence>MIQPIDSKSHDNFHIAIARSLLSAGHYVTFITPFPESVKHSNYTAINCGATEDSSGFTNKMSMGEALKMSNDLMTILNFGPEEVKKLCPSVIQLDEVQKILKSQTKLFDVVIVDTILDLNECFLPIAHKFDIPVIGAIVTTSGLPTEWRLGNPFNPAVYPSEIASYSYPMTFLQRLENFYNLVINLAFHHYYTYPVLEEFYGKFFPRVNFADRRKMSLIFSNNLPVLTPRPAVPAFINVGGLQIQPVKPLPENLKTFIDGAEHGVILFSIGSYVQSSSMPSEMLTIFKETFAQIPQRVIWKAESQIEGLSENVLVSKWLPQRDILAHKNILAFISHCGIAGMYEGLYNGVPMVLLPIFADQKANAAILQRLGIGPKIDITNLTKEKLLSALNDVINGTKYRQRMTEVSDLIKDQPMSPQESVLYWTEYVIRHNGAKHLQSPAVEMPLYQYLLLDKMRYIMIIASSLTTLGAWMKVFSVVPDRFLLAFMAQIVVSISSTFIYGVSARLIAAWFGVHESSRASAFSLFGDQDSSEKAGSIGFIMTGFGMCSSPIFGYIMDKTHRFRIFMTSTYVNGIQIGIEILYPITEDQCSAMMVFILQLLSATILAIYGALLRKYGDTNANLLMCILTFAGLVVSFLAPVKLNRQEAEQKANAQELKEFLPNSIPEIIAIEVNEIEIVTVTEDIDPDLAITKDEELDLEAVVDIENAVENAVDPEVQERLRFEHVSPLQYKAMQAAGQIPANVTADTPQAAVPVVGSTITRQARRLYVGNIPFGVTEDEMMEFFNQQMHLSGLAQAAGNPVLACQINLDKNFAFLEFRSIDETTQAMAFDGINFKGQSLKIRRPHDYQPTPGMTDTSAIGVPGVISTVVPDSPHKIFIGGLPAYLNEDQVKELLMTFGPLRAFNLVKDTATGLSKGYAFCEYSEVMITDQAIAGLNGMQLGDKKLIVQRASVGAKNANPGQQVPVTIQVPGLTMVGTSGPPTEVLCLLNMVTPDELKDEEEYDDILDDIREECGKYGVVKSLEIPRPIEGVDVPGCGKVFVEFNSIVDCQKAQQALAGRKFNSRVVVTSYFDLDKYHRREF</sequence>
<dbReference type="SUPFAM" id="SSF54928">
    <property type="entry name" value="RNA-binding domain, RBD"/>
    <property type="match status" value="2"/>
</dbReference>
<evidence type="ECO:0000256" key="14">
    <source>
        <dbReference type="ARBA" id="ARBA00023187"/>
    </source>
</evidence>
<name>A0AAN9TI17_9HEMI</name>
<dbReference type="InterPro" id="IPR000504">
    <property type="entry name" value="RRM_dom"/>
</dbReference>
<keyword evidence="14" id="KW-0508">mRNA splicing</keyword>
<dbReference type="CDD" id="cd03784">
    <property type="entry name" value="GT1_Gtf-like"/>
    <property type="match status" value="1"/>
</dbReference>
<evidence type="ECO:0000256" key="13">
    <source>
        <dbReference type="ARBA" id="ARBA00023180"/>
    </source>
</evidence>
<dbReference type="InterPro" id="IPR002213">
    <property type="entry name" value="UDP_glucos_trans"/>
</dbReference>
<dbReference type="PANTHER" id="PTHR23139">
    <property type="entry name" value="RNA-BINDING PROTEIN"/>
    <property type="match status" value="1"/>
</dbReference>
<protein>
    <recommendedName>
        <fullName evidence="16">U2 snRNP auxiliary factor large subunit</fullName>
    </recommendedName>
</protein>
<reference evidence="23 24" key="1">
    <citation type="submission" date="2024-03" db="EMBL/GenBank/DDBJ databases">
        <title>Adaptation during the transition from Ophiocordyceps entomopathogen to insect associate is accompanied by gene loss and intensified selection.</title>
        <authorList>
            <person name="Ward C.M."/>
            <person name="Onetto C.A."/>
            <person name="Borneman A.R."/>
        </authorList>
    </citation>
    <scope>NUCLEOTIDE SEQUENCE [LARGE SCALE GENOMIC DNA]</scope>
    <source>
        <strain evidence="23">AWRI1</strain>
        <tissue evidence="23">Single Adult Female</tissue>
    </source>
</reference>
<feature type="domain" description="RRM" evidence="22">
    <location>
        <begin position="765"/>
        <end position="847"/>
    </location>
</feature>
<evidence type="ECO:0000259" key="22">
    <source>
        <dbReference type="PROSITE" id="PS50102"/>
    </source>
</evidence>
<keyword evidence="6" id="KW-0808">Transferase</keyword>
<dbReference type="EMBL" id="JBBCAQ010000037">
    <property type="protein sequence ID" value="KAK7573922.1"/>
    <property type="molecule type" value="Genomic_DNA"/>
</dbReference>
<evidence type="ECO:0000256" key="12">
    <source>
        <dbReference type="ARBA" id="ARBA00023136"/>
    </source>
</evidence>
<dbReference type="PROSITE" id="PS50102">
    <property type="entry name" value="RRM"/>
    <property type="match status" value="2"/>
</dbReference>
<evidence type="ECO:0000256" key="5">
    <source>
        <dbReference type="ARBA" id="ARBA00022676"/>
    </source>
</evidence>
<feature type="transmembrane region" description="Helical" evidence="21">
    <location>
        <begin position="591"/>
        <end position="611"/>
    </location>
</feature>
<dbReference type="GO" id="GO:0000398">
    <property type="term" value="P:mRNA splicing, via spliceosome"/>
    <property type="evidence" value="ECO:0007669"/>
    <property type="project" value="UniProtKB-ARBA"/>
</dbReference>
<keyword evidence="11 21" id="KW-1133">Transmembrane helix</keyword>
<feature type="domain" description="RRM" evidence="22">
    <location>
        <begin position="875"/>
        <end position="953"/>
    </location>
</feature>
<feature type="transmembrane region" description="Helical" evidence="21">
    <location>
        <begin position="458"/>
        <end position="479"/>
    </location>
</feature>
<organism evidence="23 24">
    <name type="scientific">Parthenolecanium corni</name>
    <dbReference type="NCBI Taxonomy" id="536013"/>
    <lineage>
        <taxon>Eukaryota</taxon>
        <taxon>Metazoa</taxon>
        <taxon>Ecdysozoa</taxon>
        <taxon>Arthropoda</taxon>
        <taxon>Hexapoda</taxon>
        <taxon>Insecta</taxon>
        <taxon>Pterygota</taxon>
        <taxon>Neoptera</taxon>
        <taxon>Paraneoptera</taxon>
        <taxon>Hemiptera</taxon>
        <taxon>Sternorrhyncha</taxon>
        <taxon>Coccoidea</taxon>
        <taxon>Coccidae</taxon>
        <taxon>Parthenolecanium</taxon>
    </lineage>
</organism>
<keyword evidence="9" id="KW-0256">Endoplasmic reticulum</keyword>
<keyword evidence="5" id="KW-0328">Glycosyltransferase</keyword>
<feature type="transmembrane region" description="Helical" evidence="21">
    <location>
        <begin position="623"/>
        <end position="641"/>
    </location>
</feature>
<dbReference type="AlphaFoldDB" id="A0AAN9TI17"/>
<comment type="subcellular location">
    <subcellularLocation>
        <location evidence="17">Endomembrane system</location>
        <topology evidence="17">Single-pass type I membrane protein</topology>
    </subcellularLocation>
    <subcellularLocation>
        <location evidence="2">Endoplasmic reticulum</location>
    </subcellularLocation>
    <subcellularLocation>
        <location evidence="1">Nucleus</location>
    </subcellularLocation>
</comment>
<keyword evidence="7 21" id="KW-0812">Transmembrane</keyword>
<dbReference type="Pfam" id="PF00076">
    <property type="entry name" value="RRM_1"/>
    <property type="match status" value="3"/>
</dbReference>
<evidence type="ECO:0000256" key="18">
    <source>
        <dbReference type="ARBA" id="ARBA00053913"/>
    </source>
</evidence>
<feature type="transmembrane region" description="Helical" evidence="21">
    <location>
        <begin position="534"/>
        <end position="556"/>
    </location>
</feature>
<evidence type="ECO:0000256" key="1">
    <source>
        <dbReference type="ARBA" id="ARBA00004123"/>
    </source>
</evidence>
<evidence type="ECO:0000256" key="21">
    <source>
        <dbReference type="SAM" id="Phobius"/>
    </source>
</evidence>
<evidence type="ECO:0000256" key="4">
    <source>
        <dbReference type="ARBA" id="ARBA00022664"/>
    </source>
</evidence>
<dbReference type="InterPro" id="IPR006529">
    <property type="entry name" value="U2AF_lg"/>
</dbReference>
<dbReference type="CDD" id="cd12230">
    <property type="entry name" value="RRM1_U2AF65"/>
    <property type="match status" value="1"/>
</dbReference>
<feature type="transmembrane region" description="Helical" evidence="21">
    <location>
        <begin position="491"/>
        <end position="514"/>
    </location>
</feature>
<dbReference type="GO" id="GO:0005783">
    <property type="term" value="C:endoplasmic reticulum"/>
    <property type="evidence" value="ECO:0007669"/>
    <property type="project" value="UniProtKB-SubCell"/>
</dbReference>
<keyword evidence="24" id="KW-1185">Reference proteome</keyword>